<dbReference type="AlphaFoldDB" id="A0A0B1TJZ0"/>
<dbReference type="Pfam" id="PF05183">
    <property type="entry name" value="RdRP"/>
    <property type="match status" value="1"/>
</dbReference>
<dbReference type="OrthoDB" id="6513042at2759"/>
<sequence length="350" mass="39743">MKGVLVVNPTLDEIALWADENGITSRPNKNMFGNYSWLVKMAFRNSQEKFSTPKKEKEKIEIVRYSAPAVVTLNKPFICILDQVSQMQSRECHIRVTNRIEELAEEQLRGYARSLLCEEACLSKLKELPQRICIDRLGRYSGFDLSTEPFFRSLVKAMANCYTVKQMHKQKFLVPTNKGRTMLGVIDDTGQLQYGQVFVQYTENVTLKCSSSEAARRVHTGKVMLTKSPSVVAGDVRVFTAVDIADLHHLCDVVVFPQHGPRPHPDEMAGSDLDGDEYAVIWDEDLMLDRSEPAFDYTCERPKNAPIDPNTMDEKMVDFYCNYLINDSVGTIANSFQFQADYYGINSNVC</sequence>
<evidence type="ECO:0000313" key="3">
    <source>
        <dbReference type="EMBL" id="KHJ96426.1"/>
    </source>
</evidence>
<organism evidence="3 4">
    <name type="scientific">Oesophagostomum dentatum</name>
    <name type="common">Nodular worm</name>
    <dbReference type="NCBI Taxonomy" id="61180"/>
    <lineage>
        <taxon>Eukaryota</taxon>
        <taxon>Metazoa</taxon>
        <taxon>Ecdysozoa</taxon>
        <taxon>Nematoda</taxon>
        <taxon>Chromadorea</taxon>
        <taxon>Rhabditida</taxon>
        <taxon>Rhabditina</taxon>
        <taxon>Rhabditomorpha</taxon>
        <taxon>Strongyloidea</taxon>
        <taxon>Strongylidae</taxon>
        <taxon>Oesophagostomum</taxon>
    </lineage>
</organism>
<dbReference type="InterPro" id="IPR007855">
    <property type="entry name" value="RDRP"/>
</dbReference>
<evidence type="ECO:0000259" key="2">
    <source>
        <dbReference type="Pfam" id="PF05183"/>
    </source>
</evidence>
<dbReference type="Proteomes" id="UP000053660">
    <property type="component" value="Unassembled WGS sequence"/>
</dbReference>
<evidence type="ECO:0000256" key="1">
    <source>
        <dbReference type="RuleBase" id="RU363098"/>
    </source>
</evidence>
<protein>
    <recommendedName>
        <fullName evidence="1">RNA-dependent RNA polymerase</fullName>
        <ecNumber evidence="1">2.7.7.48</ecNumber>
    </recommendedName>
</protein>
<proteinExistence type="inferred from homology"/>
<keyword evidence="1" id="KW-0548">Nucleotidyltransferase</keyword>
<dbReference type="GO" id="GO:0031380">
    <property type="term" value="C:nuclear RNA-directed RNA polymerase complex"/>
    <property type="evidence" value="ECO:0007669"/>
    <property type="project" value="TreeGrafter"/>
</dbReference>
<dbReference type="EMBL" id="KN549672">
    <property type="protein sequence ID" value="KHJ96426.1"/>
    <property type="molecule type" value="Genomic_DNA"/>
</dbReference>
<dbReference type="PANTHER" id="PTHR23079">
    <property type="entry name" value="RNA-DEPENDENT RNA POLYMERASE"/>
    <property type="match status" value="1"/>
</dbReference>
<comment type="catalytic activity">
    <reaction evidence="1">
        <text>RNA(n) + a ribonucleoside 5'-triphosphate = RNA(n+1) + diphosphate</text>
        <dbReference type="Rhea" id="RHEA:21248"/>
        <dbReference type="Rhea" id="RHEA-COMP:14527"/>
        <dbReference type="Rhea" id="RHEA-COMP:17342"/>
        <dbReference type="ChEBI" id="CHEBI:33019"/>
        <dbReference type="ChEBI" id="CHEBI:61557"/>
        <dbReference type="ChEBI" id="CHEBI:140395"/>
        <dbReference type="EC" id="2.7.7.48"/>
    </reaction>
</comment>
<keyword evidence="1" id="KW-0696">RNA-directed RNA polymerase</keyword>
<comment type="similarity">
    <text evidence="1">Belongs to the RdRP family.</text>
</comment>
<keyword evidence="4" id="KW-1185">Reference proteome</keyword>
<accession>A0A0B1TJZ0</accession>
<gene>
    <name evidence="3" type="ORF">OESDEN_03610</name>
</gene>
<dbReference type="InterPro" id="IPR057596">
    <property type="entry name" value="RDRP_core"/>
</dbReference>
<name>A0A0B1TJZ0_OESDE</name>
<feature type="domain" description="RDRP core" evidence="2">
    <location>
        <begin position="1"/>
        <end position="350"/>
    </location>
</feature>
<evidence type="ECO:0000313" key="4">
    <source>
        <dbReference type="Proteomes" id="UP000053660"/>
    </source>
</evidence>
<keyword evidence="1" id="KW-0808">Transferase</keyword>
<dbReference type="PANTHER" id="PTHR23079:SF57">
    <property type="entry name" value="RNA-DIRECTED RNA POLYMERASE"/>
    <property type="match status" value="1"/>
</dbReference>
<dbReference type="GO" id="GO:0003723">
    <property type="term" value="F:RNA binding"/>
    <property type="evidence" value="ECO:0007669"/>
    <property type="project" value="UniProtKB-KW"/>
</dbReference>
<dbReference type="EC" id="2.7.7.48" evidence="1"/>
<reference evidence="3 4" key="1">
    <citation type="submission" date="2014-03" db="EMBL/GenBank/DDBJ databases">
        <title>Draft genome of the hookworm Oesophagostomum dentatum.</title>
        <authorList>
            <person name="Mitreva M."/>
        </authorList>
    </citation>
    <scope>NUCLEOTIDE SEQUENCE [LARGE SCALE GENOMIC DNA]</scope>
    <source>
        <strain evidence="3 4">OD-Hann</strain>
    </source>
</reference>
<keyword evidence="1" id="KW-0694">RNA-binding</keyword>
<dbReference type="GO" id="GO:0003968">
    <property type="term" value="F:RNA-directed RNA polymerase activity"/>
    <property type="evidence" value="ECO:0007669"/>
    <property type="project" value="UniProtKB-KW"/>
</dbReference>
<dbReference type="GO" id="GO:0030422">
    <property type="term" value="P:siRNA processing"/>
    <property type="evidence" value="ECO:0007669"/>
    <property type="project" value="TreeGrafter"/>
</dbReference>